<keyword evidence="2" id="KW-1185">Reference proteome</keyword>
<name>A0A2S7SZG0_9BACT</name>
<dbReference type="RefSeq" id="WP_105037224.1">
    <property type="nucleotide sequence ID" value="NZ_PPSL01000001.1"/>
</dbReference>
<reference evidence="1 2" key="1">
    <citation type="submission" date="2018-01" db="EMBL/GenBank/DDBJ databases">
        <title>A novel member of the phylum Bacteroidetes isolated from glacier ice.</title>
        <authorList>
            <person name="Liu Q."/>
            <person name="Xin Y.-H."/>
        </authorList>
    </citation>
    <scope>NUCLEOTIDE SEQUENCE [LARGE SCALE GENOMIC DNA]</scope>
    <source>
        <strain evidence="1 2">RB1R16</strain>
    </source>
</reference>
<evidence type="ECO:0000313" key="1">
    <source>
        <dbReference type="EMBL" id="PQJ12340.1"/>
    </source>
</evidence>
<sequence>MMIEKCDFRDNLITVRYFYNDAIITLASIDSDAKLLATYSDINEAVANEMKMLKDRNDGKKYYLDVTNNAGHKVIVSHSEIIK</sequence>
<dbReference type="Proteomes" id="UP000239872">
    <property type="component" value="Unassembled WGS sequence"/>
</dbReference>
<dbReference type="EMBL" id="PPSL01000001">
    <property type="protein sequence ID" value="PQJ12340.1"/>
    <property type="molecule type" value="Genomic_DNA"/>
</dbReference>
<proteinExistence type="predicted"/>
<dbReference type="AlphaFoldDB" id="A0A2S7SZG0"/>
<organism evidence="1 2">
    <name type="scientific">Flavipsychrobacter stenotrophus</name>
    <dbReference type="NCBI Taxonomy" id="2077091"/>
    <lineage>
        <taxon>Bacteria</taxon>
        <taxon>Pseudomonadati</taxon>
        <taxon>Bacteroidota</taxon>
        <taxon>Chitinophagia</taxon>
        <taxon>Chitinophagales</taxon>
        <taxon>Chitinophagaceae</taxon>
        <taxon>Flavipsychrobacter</taxon>
    </lineage>
</organism>
<accession>A0A2S7SZG0</accession>
<comment type="caution">
    <text evidence="1">The sequence shown here is derived from an EMBL/GenBank/DDBJ whole genome shotgun (WGS) entry which is preliminary data.</text>
</comment>
<protein>
    <submittedName>
        <fullName evidence="1">Uncharacterized protein</fullName>
    </submittedName>
</protein>
<gene>
    <name evidence="1" type="ORF">CJD36_000875</name>
</gene>
<evidence type="ECO:0000313" key="2">
    <source>
        <dbReference type="Proteomes" id="UP000239872"/>
    </source>
</evidence>